<dbReference type="InterPro" id="IPR000847">
    <property type="entry name" value="LysR_HTH_N"/>
</dbReference>
<proteinExistence type="inferred from homology"/>
<dbReference type="AlphaFoldDB" id="A0A346A4D5"/>
<dbReference type="PANTHER" id="PTHR30537:SF20">
    <property type="entry name" value="TRANSCRIPTIONAL REGULATORY PROTEIN"/>
    <property type="match status" value="1"/>
</dbReference>
<organism evidence="6 7">
    <name type="scientific">Pseudolabrys taiwanensis</name>
    <dbReference type="NCBI Taxonomy" id="331696"/>
    <lineage>
        <taxon>Bacteria</taxon>
        <taxon>Pseudomonadati</taxon>
        <taxon>Pseudomonadota</taxon>
        <taxon>Alphaproteobacteria</taxon>
        <taxon>Hyphomicrobiales</taxon>
        <taxon>Xanthobacteraceae</taxon>
        <taxon>Pseudolabrys</taxon>
    </lineage>
</organism>
<comment type="similarity">
    <text evidence="1">Belongs to the LysR transcriptional regulatory family.</text>
</comment>
<evidence type="ECO:0000256" key="1">
    <source>
        <dbReference type="ARBA" id="ARBA00009437"/>
    </source>
</evidence>
<dbReference type="KEGG" id="ptaw:DW352_13595"/>
<dbReference type="SUPFAM" id="SSF46785">
    <property type="entry name" value="Winged helix' DNA-binding domain"/>
    <property type="match status" value="1"/>
</dbReference>
<dbReference type="InterPro" id="IPR058163">
    <property type="entry name" value="LysR-type_TF_proteobact-type"/>
</dbReference>
<reference evidence="6 7" key="1">
    <citation type="submission" date="2018-07" db="EMBL/GenBank/DDBJ databases">
        <authorList>
            <person name="Quirk P.G."/>
            <person name="Krulwich T.A."/>
        </authorList>
    </citation>
    <scope>NUCLEOTIDE SEQUENCE [LARGE SCALE GENOMIC DNA]</scope>
    <source>
        <strain evidence="6 7">CC-BB4</strain>
    </source>
</reference>
<dbReference type="GO" id="GO:0043565">
    <property type="term" value="F:sequence-specific DNA binding"/>
    <property type="evidence" value="ECO:0007669"/>
    <property type="project" value="TreeGrafter"/>
</dbReference>
<dbReference type="SUPFAM" id="SSF53850">
    <property type="entry name" value="Periplasmic binding protein-like II"/>
    <property type="match status" value="1"/>
</dbReference>
<dbReference type="CDD" id="cd08422">
    <property type="entry name" value="PBP2_CrgA_like"/>
    <property type="match status" value="1"/>
</dbReference>
<evidence type="ECO:0000313" key="6">
    <source>
        <dbReference type="EMBL" id="AXK84032.1"/>
    </source>
</evidence>
<dbReference type="InterPro" id="IPR036388">
    <property type="entry name" value="WH-like_DNA-bd_sf"/>
</dbReference>
<evidence type="ECO:0000259" key="5">
    <source>
        <dbReference type="PROSITE" id="PS50931"/>
    </source>
</evidence>
<keyword evidence="2" id="KW-0805">Transcription regulation</keyword>
<evidence type="ECO:0000256" key="2">
    <source>
        <dbReference type="ARBA" id="ARBA00023015"/>
    </source>
</evidence>
<name>A0A346A4D5_9HYPH</name>
<dbReference type="EMBL" id="CP031417">
    <property type="protein sequence ID" value="AXK84032.1"/>
    <property type="molecule type" value="Genomic_DNA"/>
</dbReference>
<dbReference type="InterPro" id="IPR036390">
    <property type="entry name" value="WH_DNA-bd_sf"/>
</dbReference>
<gene>
    <name evidence="6" type="ORF">DW352_13595</name>
</gene>
<dbReference type="FunFam" id="1.10.10.10:FF:000001">
    <property type="entry name" value="LysR family transcriptional regulator"/>
    <property type="match status" value="1"/>
</dbReference>
<evidence type="ECO:0000256" key="4">
    <source>
        <dbReference type="ARBA" id="ARBA00023163"/>
    </source>
</evidence>
<dbReference type="OrthoDB" id="7624726at2"/>
<dbReference type="RefSeq" id="WP_115694411.1">
    <property type="nucleotide sequence ID" value="NZ_CP031417.1"/>
</dbReference>
<protein>
    <submittedName>
        <fullName evidence="6">LysR family transcriptional regulator</fullName>
    </submittedName>
</protein>
<evidence type="ECO:0000313" key="7">
    <source>
        <dbReference type="Proteomes" id="UP000254889"/>
    </source>
</evidence>
<feature type="domain" description="HTH lysR-type" evidence="5">
    <location>
        <begin position="1"/>
        <end position="58"/>
    </location>
</feature>
<dbReference type="PANTHER" id="PTHR30537">
    <property type="entry name" value="HTH-TYPE TRANSCRIPTIONAL REGULATOR"/>
    <property type="match status" value="1"/>
</dbReference>
<keyword evidence="4" id="KW-0804">Transcription</keyword>
<dbReference type="GO" id="GO:0003700">
    <property type="term" value="F:DNA-binding transcription factor activity"/>
    <property type="evidence" value="ECO:0007669"/>
    <property type="project" value="InterPro"/>
</dbReference>
<dbReference type="Proteomes" id="UP000254889">
    <property type="component" value="Chromosome"/>
</dbReference>
<dbReference type="Pfam" id="PF03466">
    <property type="entry name" value="LysR_substrate"/>
    <property type="match status" value="1"/>
</dbReference>
<dbReference type="Gene3D" id="3.40.190.290">
    <property type="match status" value="1"/>
</dbReference>
<dbReference type="InterPro" id="IPR005119">
    <property type="entry name" value="LysR_subst-bd"/>
</dbReference>
<dbReference type="Gene3D" id="1.10.10.10">
    <property type="entry name" value="Winged helix-like DNA-binding domain superfamily/Winged helix DNA-binding domain"/>
    <property type="match status" value="1"/>
</dbReference>
<dbReference type="Pfam" id="PF00126">
    <property type="entry name" value="HTH_1"/>
    <property type="match status" value="1"/>
</dbReference>
<accession>A0A346A4D5</accession>
<sequence length="296" mass="33334">MDWDKLKVFHAAAEAGSFTHAGERLGLSQSAVSRQVSALEGELNVSLFHRHARGLILTEQGELLYRTAHEVFMKLEAARTKLTDSRERPNGELKVHTSLGIGVHWLTPRLGEFLDLYPDIQITLITTDEELDLAMREADVAIRLRQPTQPDLIQRKLFSVHFHAYASPDYLKRFGTPRTHEELDSHRIILLGGAVPAHFSNRRWLLDAGRDGKGSRTPTLSINNVLGVLRACQRGLGVAMLPDYLVEENGGLVQLFGEANTLALDAYFVYPEELKSVARIQVFRDFLVANAQRWNF</sequence>
<evidence type="ECO:0000256" key="3">
    <source>
        <dbReference type="ARBA" id="ARBA00023125"/>
    </source>
</evidence>
<dbReference type="PRINTS" id="PR00039">
    <property type="entry name" value="HTHLYSR"/>
</dbReference>
<dbReference type="GO" id="GO:0006351">
    <property type="term" value="P:DNA-templated transcription"/>
    <property type="evidence" value="ECO:0007669"/>
    <property type="project" value="TreeGrafter"/>
</dbReference>
<keyword evidence="3" id="KW-0238">DNA-binding</keyword>
<dbReference type="PROSITE" id="PS50931">
    <property type="entry name" value="HTH_LYSR"/>
    <property type="match status" value="1"/>
</dbReference>
<keyword evidence="7" id="KW-1185">Reference proteome</keyword>